<keyword evidence="2" id="KW-0812">Transmembrane</keyword>
<dbReference type="Pfam" id="PF01381">
    <property type="entry name" value="HTH_3"/>
    <property type="match status" value="1"/>
</dbReference>
<protein>
    <submittedName>
        <fullName evidence="4">Helix-turn-helix domain-containing protein</fullName>
    </submittedName>
</protein>
<organism evidence="4 5">
    <name type="scientific">Candidatus Oscillibacter excrementigallinarum</name>
    <dbReference type="NCBI Taxonomy" id="2838716"/>
    <lineage>
        <taxon>Bacteria</taxon>
        <taxon>Bacillati</taxon>
        <taxon>Bacillota</taxon>
        <taxon>Clostridia</taxon>
        <taxon>Eubacteriales</taxon>
        <taxon>Oscillospiraceae</taxon>
        <taxon>Oscillibacter</taxon>
    </lineage>
</organism>
<keyword evidence="2" id="KW-1133">Transmembrane helix</keyword>
<dbReference type="PANTHER" id="PTHR46558">
    <property type="entry name" value="TRACRIPTIONAL REGULATORY PROTEIN-RELATED-RELATED"/>
    <property type="match status" value="1"/>
</dbReference>
<feature type="domain" description="HTH cro/C1-type" evidence="3">
    <location>
        <begin position="10"/>
        <end position="64"/>
    </location>
</feature>
<comment type="caution">
    <text evidence="4">The sequence shown here is derived from an EMBL/GenBank/DDBJ whole genome shotgun (WGS) entry which is preliminary data.</text>
</comment>
<dbReference type="CDD" id="cd00093">
    <property type="entry name" value="HTH_XRE"/>
    <property type="match status" value="1"/>
</dbReference>
<feature type="transmembrane region" description="Helical" evidence="2">
    <location>
        <begin position="104"/>
        <end position="125"/>
    </location>
</feature>
<accession>A0A9D2LGH3</accession>
<dbReference type="SUPFAM" id="SSF47413">
    <property type="entry name" value="lambda repressor-like DNA-binding domains"/>
    <property type="match status" value="1"/>
</dbReference>
<keyword evidence="1" id="KW-0238">DNA-binding</keyword>
<evidence type="ECO:0000256" key="1">
    <source>
        <dbReference type="ARBA" id="ARBA00023125"/>
    </source>
</evidence>
<sequence length="340" mass="38646">MNKERLGNFISGERKNLGLTQKDLASALHVTDKAVSKWERGMSYPDVTLLEPLAAALDLTVEELMACRRQAQPEQKGAEETMQNLLDISRDSVRQEQRRSWKRIAAVLVLLAITAAVVAWTKIVVPEDGYYSIVLKETVNGRNYIYVEDRGHLIRLKCGEDVDFDALTLRDEWGDTISYQMDYQWNRLTRTGTVSACEDTGVTVLGSTMDATYEGDSGSVPLLFGYTSVQYLRDGYYPDPYAESENLVFLCDVRYWPYDPEEPAPTGVNTRAILEIEDCINAEALDVDGDGEPEVAVRTRWPEKPYTVYDYVDGEIVETWPDTLPEEILEQMRAPWEGRW</sequence>
<evidence type="ECO:0000259" key="3">
    <source>
        <dbReference type="PROSITE" id="PS50943"/>
    </source>
</evidence>
<dbReference type="AlphaFoldDB" id="A0A9D2LGH3"/>
<keyword evidence="2" id="KW-0472">Membrane</keyword>
<evidence type="ECO:0000256" key="2">
    <source>
        <dbReference type="SAM" id="Phobius"/>
    </source>
</evidence>
<dbReference type="InterPro" id="IPR001387">
    <property type="entry name" value="Cro/C1-type_HTH"/>
</dbReference>
<evidence type="ECO:0000313" key="4">
    <source>
        <dbReference type="EMBL" id="HJB12149.1"/>
    </source>
</evidence>
<name>A0A9D2LGH3_9FIRM</name>
<dbReference type="GO" id="GO:0003677">
    <property type="term" value="F:DNA binding"/>
    <property type="evidence" value="ECO:0007669"/>
    <property type="project" value="UniProtKB-KW"/>
</dbReference>
<dbReference type="Gene3D" id="1.10.260.40">
    <property type="entry name" value="lambda repressor-like DNA-binding domains"/>
    <property type="match status" value="1"/>
</dbReference>
<dbReference type="EMBL" id="DWZJ01000005">
    <property type="protein sequence ID" value="HJB12149.1"/>
    <property type="molecule type" value="Genomic_DNA"/>
</dbReference>
<dbReference type="InterPro" id="IPR010982">
    <property type="entry name" value="Lambda_DNA-bd_dom_sf"/>
</dbReference>
<dbReference type="Proteomes" id="UP000823824">
    <property type="component" value="Unassembled WGS sequence"/>
</dbReference>
<evidence type="ECO:0000313" key="5">
    <source>
        <dbReference type="Proteomes" id="UP000823824"/>
    </source>
</evidence>
<gene>
    <name evidence="4" type="ORF">H9787_00390</name>
</gene>
<dbReference type="SMART" id="SM00530">
    <property type="entry name" value="HTH_XRE"/>
    <property type="match status" value="1"/>
</dbReference>
<dbReference type="PROSITE" id="PS50943">
    <property type="entry name" value="HTH_CROC1"/>
    <property type="match status" value="1"/>
</dbReference>
<proteinExistence type="predicted"/>
<reference evidence="4" key="1">
    <citation type="journal article" date="2021" name="PeerJ">
        <title>Extensive microbial diversity within the chicken gut microbiome revealed by metagenomics and culture.</title>
        <authorList>
            <person name="Gilroy R."/>
            <person name="Ravi A."/>
            <person name="Getino M."/>
            <person name="Pursley I."/>
            <person name="Horton D.L."/>
            <person name="Alikhan N.F."/>
            <person name="Baker D."/>
            <person name="Gharbi K."/>
            <person name="Hall N."/>
            <person name="Watson M."/>
            <person name="Adriaenssens E.M."/>
            <person name="Foster-Nyarko E."/>
            <person name="Jarju S."/>
            <person name="Secka A."/>
            <person name="Antonio M."/>
            <person name="Oren A."/>
            <person name="Chaudhuri R.R."/>
            <person name="La Ragione R."/>
            <person name="Hildebrand F."/>
            <person name="Pallen M.J."/>
        </authorList>
    </citation>
    <scope>NUCLEOTIDE SEQUENCE</scope>
    <source>
        <strain evidence="4">ChiBcec18-1249</strain>
    </source>
</reference>
<reference evidence="4" key="2">
    <citation type="submission" date="2021-04" db="EMBL/GenBank/DDBJ databases">
        <authorList>
            <person name="Gilroy R."/>
        </authorList>
    </citation>
    <scope>NUCLEOTIDE SEQUENCE</scope>
    <source>
        <strain evidence="4">ChiBcec18-1249</strain>
    </source>
</reference>
<dbReference type="PANTHER" id="PTHR46558:SF11">
    <property type="entry name" value="HTH-TYPE TRANSCRIPTIONAL REGULATOR XRE"/>
    <property type="match status" value="1"/>
</dbReference>